<evidence type="ECO:0000256" key="1">
    <source>
        <dbReference type="ARBA" id="ARBA00022722"/>
    </source>
</evidence>
<dbReference type="Proteomes" id="UP001596505">
    <property type="component" value="Unassembled WGS sequence"/>
</dbReference>
<dbReference type="EMBL" id="JBHTCO010000004">
    <property type="protein sequence ID" value="MFC7392375.1"/>
    <property type="molecule type" value="Genomic_DNA"/>
</dbReference>
<evidence type="ECO:0000256" key="2">
    <source>
        <dbReference type="ARBA" id="ARBA00022801"/>
    </source>
</evidence>
<dbReference type="Pfam" id="PF01367">
    <property type="entry name" value="5_3_exonuc"/>
    <property type="match status" value="1"/>
</dbReference>
<evidence type="ECO:0000259" key="6">
    <source>
        <dbReference type="SMART" id="SM00475"/>
    </source>
</evidence>
<dbReference type="Gene3D" id="3.40.50.1010">
    <property type="entry name" value="5'-nuclease"/>
    <property type="match status" value="1"/>
</dbReference>
<keyword evidence="2" id="KW-0378">Hydrolase</keyword>
<dbReference type="SMART" id="SM00279">
    <property type="entry name" value="HhH2"/>
    <property type="match status" value="1"/>
</dbReference>
<dbReference type="InterPro" id="IPR029060">
    <property type="entry name" value="PIN-like_dom_sf"/>
</dbReference>
<keyword evidence="8" id="KW-1185">Reference proteome</keyword>
<dbReference type="SUPFAM" id="SSF88723">
    <property type="entry name" value="PIN domain-like"/>
    <property type="match status" value="1"/>
</dbReference>
<protein>
    <recommendedName>
        <fullName evidence="5">5'-3' exonuclease</fullName>
    </recommendedName>
</protein>
<dbReference type="Pfam" id="PF02739">
    <property type="entry name" value="5_3_exonuc_N"/>
    <property type="match status" value="1"/>
</dbReference>
<dbReference type="PANTHER" id="PTHR42646">
    <property type="entry name" value="FLAP ENDONUCLEASE XNI"/>
    <property type="match status" value="1"/>
</dbReference>
<evidence type="ECO:0000313" key="7">
    <source>
        <dbReference type="EMBL" id="MFC7392375.1"/>
    </source>
</evidence>
<dbReference type="SUPFAM" id="SSF47807">
    <property type="entry name" value="5' to 3' exonuclease, C-terminal subdomain"/>
    <property type="match status" value="1"/>
</dbReference>
<dbReference type="InterPro" id="IPR020046">
    <property type="entry name" value="5-3_exonucl_a-hlix_arch_N"/>
</dbReference>
<dbReference type="InterPro" id="IPR008918">
    <property type="entry name" value="HhH2"/>
</dbReference>
<dbReference type="GO" id="GO:0004527">
    <property type="term" value="F:exonuclease activity"/>
    <property type="evidence" value="ECO:0007669"/>
    <property type="project" value="UniProtKB-KW"/>
</dbReference>
<proteinExistence type="predicted"/>
<comment type="function">
    <text evidence="4">5'-3' exonuclease acting preferentially on double-stranded DNA.</text>
</comment>
<dbReference type="CDD" id="cd09898">
    <property type="entry name" value="H3TH_53EXO"/>
    <property type="match status" value="1"/>
</dbReference>
<dbReference type="RefSeq" id="WP_380964438.1">
    <property type="nucleotide sequence ID" value="NZ_JBHTCO010000004.1"/>
</dbReference>
<evidence type="ECO:0000256" key="4">
    <source>
        <dbReference type="ARBA" id="ARBA00049957"/>
    </source>
</evidence>
<dbReference type="PANTHER" id="PTHR42646:SF2">
    <property type="entry name" value="5'-3' EXONUCLEASE FAMILY PROTEIN"/>
    <property type="match status" value="1"/>
</dbReference>
<dbReference type="Gene3D" id="1.10.150.20">
    <property type="entry name" value="5' to 3' exonuclease, C-terminal subdomain"/>
    <property type="match status" value="1"/>
</dbReference>
<keyword evidence="3" id="KW-0238">DNA-binding</keyword>
<gene>
    <name evidence="7" type="ORF">ACFQRG_05210</name>
</gene>
<dbReference type="SMART" id="SM00475">
    <property type="entry name" value="53EXOc"/>
    <property type="match status" value="1"/>
</dbReference>
<reference evidence="8" key="1">
    <citation type="journal article" date="2019" name="Int. J. Syst. Evol. Microbiol.">
        <title>The Global Catalogue of Microorganisms (GCM) 10K type strain sequencing project: providing services to taxonomists for standard genome sequencing and annotation.</title>
        <authorList>
            <consortium name="The Broad Institute Genomics Platform"/>
            <consortium name="The Broad Institute Genome Sequencing Center for Infectious Disease"/>
            <person name="Wu L."/>
            <person name="Ma J."/>
        </authorList>
    </citation>
    <scope>NUCLEOTIDE SEQUENCE [LARGE SCALE GENOMIC DNA]</scope>
    <source>
        <strain evidence="8">CGMCC 1.16305</strain>
    </source>
</reference>
<sequence length="288" mass="33104">MSRMMLIDGMSLLFRGYYATANYGSIRKTTDGLPTNAVHWLVKYLWHTIRQFHPTHLICCWDTPAPTFRNKMYSEYKAGRPAPPEALIPQFSLAQDIIESMGIVNISYKGYEADDLIGTLAKTYAEEIDIDILSGDHDILQLVDSRIRVIIMSKGFGRYTLYTKESFVEEKGYLPEQLIDLKALMGDRSDNYSGVKGIGEKTALRLIQDFGSVDEILNQKDKLQARIRTNIEKDIDMLHLSRRLARIDCDVPISVNLMESEWRLNRSKTKEMFKRVEFHSLLDILLPS</sequence>
<dbReference type="InterPro" id="IPR020045">
    <property type="entry name" value="DNA_polI_H3TH"/>
</dbReference>
<organism evidence="7 8">
    <name type="scientific">Scopulibacillus cellulosilyticus</name>
    <dbReference type="NCBI Taxonomy" id="2665665"/>
    <lineage>
        <taxon>Bacteria</taxon>
        <taxon>Bacillati</taxon>
        <taxon>Bacillota</taxon>
        <taxon>Bacilli</taxon>
        <taxon>Bacillales</taxon>
        <taxon>Sporolactobacillaceae</taxon>
        <taxon>Scopulibacillus</taxon>
    </lineage>
</organism>
<dbReference type="InterPro" id="IPR002421">
    <property type="entry name" value="5-3_exonuclease"/>
</dbReference>
<feature type="domain" description="5'-3' exonuclease" evidence="6">
    <location>
        <begin position="2"/>
        <end position="263"/>
    </location>
</feature>
<dbReference type="InterPro" id="IPR038969">
    <property type="entry name" value="FEN"/>
</dbReference>
<evidence type="ECO:0000256" key="3">
    <source>
        <dbReference type="ARBA" id="ARBA00023125"/>
    </source>
</evidence>
<accession>A0ABW2PVP0</accession>
<comment type="caution">
    <text evidence="7">The sequence shown here is derived from an EMBL/GenBank/DDBJ whole genome shotgun (WGS) entry which is preliminary data.</text>
</comment>
<keyword evidence="7" id="KW-0269">Exonuclease</keyword>
<evidence type="ECO:0000313" key="8">
    <source>
        <dbReference type="Proteomes" id="UP001596505"/>
    </source>
</evidence>
<dbReference type="InterPro" id="IPR036279">
    <property type="entry name" value="5-3_exonuclease_C_sf"/>
</dbReference>
<keyword evidence="1" id="KW-0540">Nuclease</keyword>
<evidence type="ECO:0000256" key="5">
    <source>
        <dbReference type="ARBA" id="ARBA00050026"/>
    </source>
</evidence>
<dbReference type="CDD" id="cd09859">
    <property type="entry name" value="PIN_53EXO"/>
    <property type="match status" value="1"/>
</dbReference>
<name>A0ABW2PVP0_9BACL</name>